<dbReference type="EMBL" id="LKAM01000006">
    <property type="protein sequence ID" value="KUM48133.1"/>
    <property type="molecule type" value="Genomic_DNA"/>
</dbReference>
<accession>A0A101LZL6</accession>
<gene>
    <name evidence="1" type="ORF">ABT39_MTgene5129</name>
</gene>
<evidence type="ECO:0000313" key="1">
    <source>
        <dbReference type="EMBL" id="KUM48133.1"/>
    </source>
</evidence>
<organism evidence="1">
    <name type="scientific">Picea glauca</name>
    <name type="common">White spruce</name>
    <name type="synonym">Pinus glauca</name>
    <dbReference type="NCBI Taxonomy" id="3330"/>
    <lineage>
        <taxon>Eukaryota</taxon>
        <taxon>Viridiplantae</taxon>
        <taxon>Streptophyta</taxon>
        <taxon>Embryophyta</taxon>
        <taxon>Tracheophyta</taxon>
        <taxon>Spermatophyta</taxon>
        <taxon>Pinopsida</taxon>
        <taxon>Pinidae</taxon>
        <taxon>Conifers I</taxon>
        <taxon>Pinales</taxon>
        <taxon>Pinaceae</taxon>
        <taxon>Picea</taxon>
    </lineage>
</organism>
<sequence>MPPNTEIPQTPAFMSERNVYLWRMAPLRRPSRHCCSLRPEHPYGNQKRLKIPILIYKESVVIFTYYPSVTIYISTALITLSRAS</sequence>
<proteinExistence type="predicted"/>
<dbReference type="AlphaFoldDB" id="A0A101LZL6"/>
<geneLocation type="mitochondrion" evidence="1"/>
<name>A0A101LZL6_PICGL</name>
<reference evidence="1" key="1">
    <citation type="journal article" date="2015" name="Genome Biol. Evol.">
        <title>Organellar Genomes of White Spruce (Picea glauca): Assembly and Annotation.</title>
        <authorList>
            <person name="Jackman S.D."/>
            <person name="Warren R.L."/>
            <person name="Gibb E.A."/>
            <person name="Vandervalk B.P."/>
            <person name="Mohamadi H."/>
            <person name="Chu J."/>
            <person name="Raymond A."/>
            <person name="Pleasance S."/>
            <person name="Coope R."/>
            <person name="Wildung M.R."/>
            <person name="Ritland C.E."/>
            <person name="Bousquet J."/>
            <person name="Jones S.J."/>
            <person name="Bohlmann J."/>
            <person name="Birol I."/>
        </authorList>
    </citation>
    <scope>NUCLEOTIDE SEQUENCE [LARGE SCALE GENOMIC DNA]</scope>
    <source>
        <tissue evidence="1">Flushing bud</tissue>
    </source>
</reference>
<keyword evidence="1" id="KW-0496">Mitochondrion</keyword>
<comment type="caution">
    <text evidence="1">The sequence shown here is derived from an EMBL/GenBank/DDBJ whole genome shotgun (WGS) entry which is preliminary data.</text>
</comment>
<protein>
    <submittedName>
        <fullName evidence="1">Uncharacterized protein</fullName>
    </submittedName>
</protein>